<dbReference type="AlphaFoldDB" id="A0A2R8BTQ0"/>
<dbReference type="GO" id="GO:0006508">
    <property type="term" value="P:proteolysis"/>
    <property type="evidence" value="ECO:0007669"/>
    <property type="project" value="UniProtKB-KW"/>
</dbReference>
<dbReference type="SUPFAM" id="SSF48452">
    <property type="entry name" value="TPR-like"/>
    <property type="match status" value="3"/>
</dbReference>
<evidence type="ECO:0000256" key="1">
    <source>
        <dbReference type="PROSITE-ProRule" id="PRU00339"/>
    </source>
</evidence>
<proteinExistence type="predicted"/>
<dbReference type="Gene3D" id="1.25.40.10">
    <property type="entry name" value="Tetratricopeptide repeat domain"/>
    <property type="match status" value="3"/>
</dbReference>
<dbReference type="Pfam" id="PF07721">
    <property type="entry name" value="TPR_4"/>
    <property type="match status" value="1"/>
</dbReference>
<evidence type="ECO:0000313" key="4">
    <source>
        <dbReference type="Proteomes" id="UP000244912"/>
    </source>
</evidence>
<evidence type="ECO:0000256" key="2">
    <source>
        <dbReference type="SAM" id="SignalP"/>
    </source>
</evidence>
<dbReference type="Pfam" id="PF13374">
    <property type="entry name" value="TPR_10"/>
    <property type="match status" value="1"/>
</dbReference>
<dbReference type="InterPro" id="IPR011990">
    <property type="entry name" value="TPR-like_helical_dom_sf"/>
</dbReference>
<keyword evidence="3" id="KW-0378">Hydrolase</keyword>
<organism evidence="3 4">
    <name type="scientific">Palleronia abyssalis</name>
    <dbReference type="NCBI Taxonomy" id="1501240"/>
    <lineage>
        <taxon>Bacteria</taxon>
        <taxon>Pseudomonadati</taxon>
        <taxon>Pseudomonadota</taxon>
        <taxon>Alphaproteobacteria</taxon>
        <taxon>Rhodobacterales</taxon>
        <taxon>Roseobacteraceae</taxon>
        <taxon>Palleronia</taxon>
    </lineage>
</organism>
<dbReference type="EC" id="3.4.-.-" evidence="3"/>
<keyword evidence="3" id="KW-0645">Protease</keyword>
<dbReference type="OrthoDB" id="9766710at2"/>
<dbReference type="PROSITE" id="PS50005">
    <property type="entry name" value="TPR"/>
    <property type="match status" value="2"/>
</dbReference>
<dbReference type="PANTHER" id="PTHR12558">
    <property type="entry name" value="CELL DIVISION CYCLE 16,23,27"/>
    <property type="match status" value="1"/>
</dbReference>
<accession>A0A2R8BTQ0</accession>
<feature type="chain" id="PRO_5015350731" evidence="2">
    <location>
        <begin position="21"/>
        <end position="563"/>
    </location>
</feature>
<keyword evidence="4" id="KW-1185">Reference proteome</keyword>
<dbReference type="Proteomes" id="UP000244912">
    <property type="component" value="Unassembled WGS sequence"/>
</dbReference>
<sequence length="563" mass="60344">MFRPLILAAGLACAAMPVTAQPIAGSYLAGRAAQMNDDFGAMARYLSEALTTDPQNLAIMEALTGAYMSLLEFDRADTVASELVEAGGNSQIAALALLSADAGAGAWSDLLNDLDSGVTVGPLYDGLMRGWALLGLDRPEDALAAFDGVAEDQGVEAFGVYHKALAQAALGRFEDAAATLDAHDELRLTRRGMKAQAEILSQVGRFDEARTLLQEETGSNLDATLEATFDALADGTPLPFSVAPDARAGAAEVAFDIANTVVGETAASYALLYSRIAEYLRPAHVEARLLSAILLEDIGQYDLAIDAYDSIPTDAPAYISAELGRAEVMREAGRTDAGIEAVESLAKAFPEEQIVHIALGDALREEARFAEARAAYDTAIELTQTGGAVPWVVYFARAITAERLGDWDAAESDFRQALELSPDQPQVLNYLGYSLVERQERLDEALSMIERAVDAAPNSGAITDSLGWALYRLGRYSEAVAPMERAVELMPVDPVVNDHLGDVLWAVGRELEARFQWQRALSFVDNDTADEVDPDRIRRKLEVGLDAVLEEEGAPPLRMADGG</sequence>
<dbReference type="PANTHER" id="PTHR12558:SF13">
    <property type="entry name" value="CELL DIVISION CYCLE PROTEIN 27 HOMOLOG"/>
    <property type="match status" value="1"/>
</dbReference>
<reference evidence="3 4" key="1">
    <citation type="submission" date="2018-03" db="EMBL/GenBank/DDBJ databases">
        <authorList>
            <person name="Keele B.F."/>
        </authorList>
    </citation>
    <scope>NUCLEOTIDE SEQUENCE [LARGE SCALE GENOMIC DNA]</scope>
    <source>
        <strain evidence="3 4">CECT 8504</strain>
    </source>
</reference>
<feature type="signal peptide" evidence="2">
    <location>
        <begin position="1"/>
        <end position="20"/>
    </location>
</feature>
<keyword evidence="1" id="KW-0802">TPR repeat</keyword>
<gene>
    <name evidence="3" type="primary">bepA_2</name>
    <name evidence="3" type="ORF">PAA8504_01369</name>
</gene>
<dbReference type="EMBL" id="ONZF01000002">
    <property type="protein sequence ID" value="SPJ23557.1"/>
    <property type="molecule type" value="Genomic_DNA"/>
</dbReference>
<protein>
    <submittedName>
        <fullName evidence="3">Beta-barrel assembly-enhancing protease</fullName>
        <ecNumber evidence="3">3.4.-.-</ecNumber>
    </submittedName>
</protein>
<evidence type="ECO:0000313" key="3">
    <source>
        <dbReference type="EMBL" id="SPJ23557.1"/>
    </source>
</evidence>
<dbReference type="SMART" id="SM00028">
    <property type="entry name" value="TPR"/>
    <property type="match status" value="5"/>
</dbReference>
<dbReference type="RefSeq" id="WP_108893380.1">
    <property type="nucleotide sequence ID" value="NZ_ONZF01000002.1"/>
</dbReference>
<name>A0A2R8BTQ0_9RHOB</name>
<feature type="repeat" description="TPR" evidence="1">
    <location>
        <begin position="460"/>
        <end position="493"/>
    </location>
</feature>
<keyword evidence="2" id="KW-0732">Signal</keyword>
<dbReference type="InterPro" id="IPR019734">
    <property type="entry name" value="TPR_rpt"/>
</dbReference>
<feature type="repeat" description="TPR" evidence="1">
    <location>
        <begin position="391"/>
        <end position="424"/>
    </location>
</feature>
<dbReference type="GO" id="GO:0008233">
    <property type="term" value="F:peptidase activity"/>
    <property type="evidence" value="ECO:0007669"/>
    <property type="project" value="UniProtKB-KW"/>
</dbReference>
<dbReference type="Pfam" id="PF13432">
    <property type="entry name" value="TPR_16"/>
    <property type="match status" value="3"/>
</dbReference>
<dbReference type="InterPro" id="IPR011717">
    <property type="entry name" value="TPR-4"/>
</dbReference>
<dbReference type="GO" id="GO:0042802">
    <property type="term" value="F:identical protein binding"/>
    <property type="evidence" value="ECO:0007669"/>
    <property type="project" value="InterPro"/>
</dbReference>